<evidence type="ECO:0000313" key="2">
    <source>
        <dbReference type="EMBL" id="CAB4185967.1"/>
    </source>
</evidence>
<reference evidence="2" key="1">
    <citation type="submission" date="2020-05" db="EMBL/GenBank/DDBJ databases">
        <authorList>
            <person name="Chiriac C."/>
            <person name="Salcher M."/>
            <person name="Ghai R."/>
            <person name="Kavagutti S V."/>
        </authorList>
    </citation>
    <scope>NUCLEOTIDE SEQUENCE</scope>
</reference>
<feature type="transmembrane region" description="Helical" evidence="1">
    <location>
        <begin position="6"/>
        <end position="24"/>
    </location>
</feature>
<keyword evidence="1" id="KW-0812">Transmembrane</keyword>
<dbReference type="EMBL" id="LR797083">
    <property type="protein sequence ID" value="CAB4185967.1"/>
    <property type="molecule type" value="Genomic_DNA"/>
</dbReference>
<keyword evidence="1" id="KW-1133">Transmembrane helix</keyword>
<proteinExistence type="predicted"/>
<evidence type="ECO:0000256" key="1">
    <source>
        <dbReference type="SAM" id="Phobius"/>
    </source>
</evidence>
<gene>
    <name evidence="2" type="ORF">UFOVP1143_20</name>
    <name evidence="3" type="ORF">UFOVP1504_14</name>
</gene>
<protein>
    <submittedName>
        <fullName evidence="2">Uncharacterized protein</fullName>
    </submittedName>
</protein>
<sequence length="67" mass="7596">MSIEAYTAVVSLLIAVIGLISLVIRGQHKAQRPNGGRSQYDVLLRIEARLDRVERNQDQHLNYHLEG</sequence>
<evidence type="ECO:0000313" key="3">
    <source>
        <dbReference type="EMBL" id="CAB4217107.1"/>
    </source>
</evidence>
<organism evidence="2">
    <name type="scientific">uncultured Caudovirales phage</name>
    <dbReference type="NCBI Taxonomy" id="2100421"/>
    <lineage>
        <taxon>Viruses</taxon>
        <taxon>Duplodnaviria</taxon>
        <taxon>Heunggongvirae</taxon>
        <taxon>Uroviricota</taxon>
        <taxon>Caudoviricetes</taxon>
        <taxon>Peduoviridae</taxon>
        <taxon>Maltschvirus</taxon>
        <taxon>Maltschvirus maltsch</taxon>
    </lineage>
</organism>
<accession>A0A6J5QTT4</accession>
<name>A0A6J5QTT4_9CAUD</name>
<keyword evidence="1" id="KW-0472">Membrane</keyword>
<dbReference type="EMBL" id="LR797439">
    <property type="protein sequence ID" value="CAB4217107.1"/>
    <property type="molecule type" value="Genomic_DNA"/>
</dbReference>